<sequence>MIIKTSESSLVYTKSYSSNLIMNYSTTRIAYYHGIGKNHHLYTLENLSHEIGSLYPYCNMYLSMSSEKISNIQKSILSGTYRLSPFSIRLTPRNQSIDYNPYEFVMHCDEFPTERVILTTSEEDLVVLTALGKVLNLIFHSLGYNSIIITTRSFYEDELPLIKNVDCLYRIDMSNTMFTFNKEELISDLESILGKTPIFDLVLSFLHADYNEYNGYSFTKLAIPPVCFLSNVLHNFINNKLDTAMMKSFDDKLYYERHMHEVYIYNCLYCYNDFISIIKSLFVDLGLTGDIYYIERGTNAPCIMGIVGLDNAGDIYIKYE</sequence>
<evidence type="ECO:0000313" key="1">
    <source>
        <dbReference type="EMBL" id="AGU16602.1"/>
    </source>
</evidence>
<protein>
    <submittedName>
        <fullName evidence="1">Uncharacterized protein</fullName>
    </submittedName>
</protein>
<accession>V9P5L3</accession>
<dbReference type="RefSeq" id="YP_008992337.1">
    <property type="nucleotide sequence ID" value="NC_023209.1"/>
</dbReference>
<organism evidence="1">
    <name type="scientific">Salvia miltiorrhiza</name>
    <name type="common">Chinese sage</name>
    <dbReference type="NCBI Taxonomy" id="226208"/>
    <lineage>
        <taxon>Eukaryota</taxon>
        <taxon>Viridiplantae</taxon>
        <taxon>Streptophyta</taxon>
        <taxon>Embryophyta</taxon>
        <taxon>Tracheophyta</taxon>
        <taxon>Spermatophyta</taxon>
        <taxon>Magnoliopsida</taxon>
        <taxon>eudicotyledons</taxon>
        <taxon>Gunneridae</taxon>
        <taxon>Pentapetalae</taxon>
        <taxon>asterids</taxon>
        <taxon>lamiids</taxon>
        <taxon>Lamiales</taxon>
        <taxon>Lamiaceae</taxon>
        <taxon>Nepetoideae</taxon>
        <taxon>Mentheae</taxon>
        <taxon>Salviinae</taxon>
        <taxon>Salvia</taxon>
        <taxon>Salvia incertae sedis</taxon>
    </lineage>
</organism>
<dbReference type="EMBL" id="KF177345">
    <property type="protein sequence ID" value="AGU16602.1"/>
    <property type="molecule type" value="Genomic_DNA"/>
</dbReference>
<gene>
    <name evidence="1" type="primary">orf320</name>
    <name evidence="1" type="ORF">Salmi_Mp073</name>
</gene>
<geneLocation type="mitochondrion" evidence="1"/>
<dbReference type="AlphaFoldDB" id="V9P5L3"/>
<name>V9P5L3_SALMI</name>
<dbReference type="GeneID" id="18126344"/>
<dbReference type="KEGG" id="smil:18126344"/>
<reference evidence="1" key="1">
    <citation type="submission" date="2013-05" db="EMBL/GenBank/DDBJ databases">
        <title>The Mitochondrial Genome of the medicinal plant Salvia miltiorrhiza.</title>
        <authorList>
            <person name="Qian J."/>
        </authorList>
    </citation>
    <scope>NUCLEOTIDE SEQUENCE</scope>
</reference>
<proteinExistence type="predicted"/>
<keyword evidence="1" id="KW-0496">Mitochondrion</keyword>